<protein>
    <recommendedName>
        <fullName evidence="4">nitrilase</fullName>
        <ecNumber evidence="4">3.5.5.1</ecNumber>
    </recommendedName>
</protein>
<reference evidence="7" key="1">
    <citation type="journal article" date="2020" name="Stud. Mycol.">
        <title>101 Dothideomycetes genomes: a test case for predicting lifestyles and emergence of pathogens.</title>
        <authorList>
            <person name="Haridas S."/>
            <person name="Albert R."/>
            <person name="Binder M."/>
            <person name="Bloem J."/>
            <person name="Labutti K."/>
            <person name="Salamov A."/>
            <person name="Andreopoulos B."/>
            <person name="Baker S."/>
            <person name="Barry K."/>
            <person name="Bills G."/>
            <person name="Bluhm B."/>
            <person name="Cannon C."/>
            <person name="Castanera R."/>
            <person name="Culley D."/>
            <person name="Daum C."/>
            <person name="Ezra D."/>
            <person name="Gonzalez J."/>
            <person name="Henrissat B."/>
            <person name="Kuo A."/>
            <person name="Liang C."/>
            <person name="Lipzen A."/>
            <person name="Lutzoni F."/>
            <person name="Magnuson J."/>
            <person name="Mondo S."/>
            <person name="Nolan M."/>
            <person name="Ohm R."/>
            <person name="Pangilinan J."/>
            <person name="Park H.-J."/>
            <person name="Ramirez L."/>
            <person name="Alfaro M."/>
            <person name="Sun H."/>
            <person name="Tritt A."/>
            <person name="Yoshinaga Y."/>
            <person name="Zwiers L.-H."/>
            <person name="Turgeon B."/>
            <person name="Goodwin S."/>
            <person name="Spatafora J."/>
            <person name="Crous P."/>
            <person name="Grigoriev I."/>
        </authorList>
    </citation>
    <scope>NUCLEOTIDE SEQUENCE</scope>
    <source>
        <strain evidence="7">CBS 107.79</strain>
    </source>
</reference>
<dbReference type="InterPro" id="IPR044149">
    <property type="entry name" value="Nitrilases_CHs"/>
</dbReference>
<dbReference type="Proteomes" id="UP000800036">
    <property type="component" value="Unassembled WGS sequence"/>
</dbReference>
<dbReference type="CDD" id="cd07564">
    <property type="entry name" value="nitrilases_CHs"/>
    <property type="match status" value="1"/>
</dbReference>
<proteinExistence type="inferred from homology"/>
<evidence type="ECO:0000256" key="3">
    <source>
        <dbReference type="ARBA" id="ARBA00036406"/>
    </source>
</evidence>
<evidence type="ECO:0000256" key="2">
    <source>
        <dbReference type="ARBA" id="ARBA00022801"/>
    </source>
</evidence>
<dbReference type="SUPFAM" id="SSF56317">
    <property type="entry name" value="Carbon-nitrogen hydrolase"/>
    <property type="match status" value="1"/>
</dbReference>
<evidence type="ECO:0000313" key="7">
    <source>
        <dbReference type="EMBL" id="KAF1976933.1"/>
    </source>
</evidence>
<organism evidence="7 8">
    <name type="scientific">Bimuria novae-zelandiae CBS 107.79</name>
    <dbReference type="NCBI Taxonomy" id="1447943"/>
    <lineage>
        <taxon>Eukaryota</taxon>
        <taxon>Fungi</taxon>
        <taxon>Dikarya</taxon>
        <taxon>Ascomycota</taxon>
        <taxon>Pezizomycotina</taxon>
        <taxon>Dothideomycetes</taxon>
        <taxon>Pleosporomycetidae</taxon>
        <taxon>Pleosporales</taxon>
        <taxon>Massarineae</taxon>
        <taxon>Didymosphaeriaceae</taxon>
        <taxon>Bimuria</taxon>
    </lineage>
</organism>
<dbReference type="InterPro" id="IPR000132">
    <property type="entry name" value="Nitrilase/CN_hydratase_CS"/>
</dbReference>
<dbReference type="Pfam" id="PF00795">
    <property type="entry name" value="CN_hydrolase"/>
    <property type="match status" value="1"/>
</dbReference>
<dbReference type="AlphaFoldDB" id="A0A6A5VH82"/>
<keyword evidence="8" id="KW-1185">Reference proteome</keyword>
<dbReference type="PANTHER" id="PTHR46044">
    <property type="entry name" value="NITRILASE"/>
    <property type="match status" value="1"/>
</dbReference>
<evidence type="ECO:0000256" key="1">
    <source>
        <dbReference type="ARBA" id="ARBA00008129"/>
    </source>
</evidence>
<dbReference type="GO" id="GO:0016836">
    <property type="term" value="F:hydro-lyase activity"/>
    <property type="evidence" value="ECO:0007669"/>
    <property type="project" value="UniProtKB-ARBA"/>
</dbReference>
<evidence type="ECO:0000256" key="5">
    <source>
        <dbReference type="PROSITE-ProRule" id="PRU10139"/>
    </source>
</evidence>
<gene>
    <name evidence="7" type="ORF">BU23DRAFT_587872</name>
</gene>
<dbReference type="Gene3D" id="3.60.110.10">
    <property type="entry name" value="Carbon-nitrogen hydrolase"/>
    <property type="match status" value="1"/>
</dbReference>
<dbReference type="PROSITE" id="PS00920">
    <property type="entry name" value="NITRIL_CHT_1"/>
    <property type="match status" value="1"/>
</dbReference>
<dbReference type="OrthoDB" id="10250282at2759"/>
<name>A0A6A5VH82_9PLEO</name>
<evidence type="ECO:0000313" key="8">
    <source>
        <dbReference type="Proteomes" id="UP000800036"/>
    </source>
</evidence>
<comment type="catalytic activity">
    <reaction evidence="3">
        <text>a nitrile + 2 H2O = a carboxylate + NH4(+)</text>
        <dbReference type="Rhea" id="RHEA:21724"/>
        <dbReference type="ChEBI" id="CHEBI:15377"/>
        <dbReference type="ChEBI" id="CHEBI:18379"/>
        <dbReference type="ChEBI" id="CHEBI:28938"/>
        <dbReference type="ChEBI" id="CHEBI:29067"/>
        <dbReference type="EC" id="3.5.5.1"/>
    </reaction>
</comment>
<evidence type="ECO:0000259" key="6">
    <source>
        <dbReference type="PROSITE" id="PS50263"/>
    </source>
</evidence>
<sequence length="340" mass="36236">MAANTLRVAVTQAEPEWLDLQGSVAKTLRLIEEAAKGGAKLVSFPEVWIPGYPGAILTKHMARPVDPALTTRYIQNSLAVESEEMRSIQAAAKEHSTAVVLGFSERTSSNSLYIAQAIISPQGELLLKRRKIKPTHMERTIFGDGSGPDLTTVIDVPFGAPVGSLKVGTLACWEHTQPLLKYNTYAQGEVLHIAMWPPLNPFPAQPAPDAPELFGMTHDGCCALSTTYAIEGGAFVLYTTAVLSDAGVATLGSQEGVVLSQAGGGHAAVIGPDGRRLTEALEGGPTREGILFADLELERSVGVRGFLDVVGHYSRPDLLWLGVDKGEKKCVVEREGGQSV</sequence>
<dbReference type="PANTHER" id="PTHR46044:SF14">
    <property type="entry name" value="ARYLACETONITRILASE"/>
    <property type="match status" value="1"/>
</dbReference>
<dbReference type="PROSITE" id="PS50263">
    <property type="entry name" value="CN_HYDROLASE"/>
    <property type="match status" value="1"/>
</dbReference>
<comment type="similarity">
    <text evidence="1">Belongs to the carbon-nitrogen hydrolase superfamily. Nitrilase family.</text>
</comment>
<keyword evidence="2" id="KW-0378">Hydrolase</keyword>
<dbReference type="InterPro" id="IPR036526">
    <property type="entry name" value="C-N_Hydrolase_sf"/>
</dbReference>
<feature type="domain" description="CN hydrolase" evidence="6">
    <location>
        <begin position="6"/>
        <end position="297"/>
    </location>
</feature>
<dbReference type="EMBL" id="ML976665">
    <property type="protein sequence ID" value="KAF1976933.1"/>
    <property type="molecule type" value="Genomic_DNA"/>
</dbReference>
<dbReference type="InterPro" id="IPR003010">
    <property type="entry name" value="C-N_Hydrolase"/>
</dbReference>
<accession>A0A6A5VH82</accession>
<dbReference type="GO" id="GO:0000257">
    <property type="term" value="F:nitrilase activity"/>
    <property type="evidence" value="ECO:0007669"/>
    <property type="project" value="UniProtKB-EC"/>
</dbReference>
<dbReference type="EC" id="3.5.5.1" evidence="4"/>
<evidence type="ECO:0000256" key="4">
    <source>
        <dbReference type="ARBA" id="ARBA00039045"/>
    </source>
</evidence>
<feature type="active site" description="Proton acceptor" evidence="5">
    <location>
        <position position="46"/>
    </location>
</feature>